<dbReference type="InterPro" id="IPR001789">
    <property type="entry name" value="Sig_transdc_resp-reg_receiver"/>
</dbReference>
<dbReference type="InterPro" id="IPR050595">
    <property type="entry name" value="Bact_response_regulator"/>
</dbReference>
<dbReference type="AlphaFoldDB" id="M0HQI8"/>
<proteinExistence type="predicted"/>
<dbReference type="SMART" id="SM00448">
    <property type="entry name" value="REC"/>
    <property type="match status" value="1"/>
</dbReference>
<accession>M0HQI8</accession>
<dbReference type="PATRIC" id="fig|1230453.4.peg.1810"/>
<dbReference type="Proteomes" id="UP000011612">
    <property type="component" value="Unassembled WGS sequence"/>
</dbReference>
<comment type="caution">
    <text evidence="5">The sequence shown here is derived from an EMBL/GenBank/DDBJ whole genome shotgun (WGS) entry which is preliminary data.</text>
</comment>
<gene>
    <name evidence="5" type="ORF">C453_09233</name>
</gene>
<keyword evidence="1 2" id="KW-0597">Phosphoprotein</keyword>
<organism evidence="5 6">
    <name type="scientific">Haloferax elongans ATCC BAA-1513</name>
    <dbReference type="NCBI Taxonomy" id="1230453"/>
    <lineage>
        <taxon>Archaea</taxon>
        <taxon>Methanobacteriati</taxon>
        <taxon>Methanobacteriota</taxon>
        <taxon>Stenosarchaea group</taxon>
        <taxon>Halobacteria</taxon>
        <taxon>Halobacteriales</taxon>
        <taxon>Haloferacaceae</taxon>
        <taxon>Haloferax</taxon>
    </lineage>
</organism>
<evidence type="ECO:0000259" key="4">
    <source>
        <dbReference type="PROSITE" id="PS50110"/>
    </source>
</evidence>
<feature type="domain" description="Response regulatory" evidence="4">
    <location>
        <begin position="85"/>
        <end position="194"/>
    </location>
</feature>
<dbReference type="SUPFAM" id="SSF52172">
    <property type="entry name" value="CheY-like"/>
    <property type="match status" value="1"/>
</dbReference>
<feature type="region of interest" description="Disordered" evidence="3">
    <location>
        <begin position="196"/>
        <end position="219"/>
    </location>
</feature>
<evidence type="ECO:0000313" key="6">
    <source>
        <dbReference type="Proteomes" id="UP000011612"/>
    </source>
</evidence>
<reference evidence="5 6" key="1">
    <citation type="journal article" date="2014" name="PLoS Genet.">
        <title>Phylogenetically driven sequencing of extremely halophilic archaea reveals strategies for static and dynamic osmo-response.</title>
        <authorList>
            <person name="Becker E.A."/>
            <person name="Seitzer P.M."/>
            <person name="Tritt A."/>
            <person name="Larsen D."/>
            <person name="Krusor M."/>
            <person name="Yao A.I."/>
            <person name="Wu D."/>
            <person name="Madern D."/>
            <person name="Eisen J.A."/>
            <person name="Darling A.E."/>
            <person name="Facciotti M.T."/>
        </authorList>
    </citation>
    <scope>NUCLEOTIDE SEQUENCE [LARGE SCALE GENOMIC DNA]</scope>
    <source>
        <strain evidence="5 6">ATCC BAA-1513</strain>
    </source>
</reference>
<feature type="region of interest" description="Disordered" evidence="3">
    <location>
        <begin position="1"/>
        <end position="28"/>
    </location>
</feature>
<dbReference type="InterPro" id="IPR011006">
    <property type="entry name" value="CheY-like_superfamily"/>
</dbReference>
<dbReference type="STRING" id="1230453.C453_09233"/>
<feature type="modified residue" description="4-aspartylphosphate" evidence="2">
    <location>
        <position position="132"/>
    </location>
</feature>
<evidence type="ECO:0000256" key="3">
    <source>
        <dbReference type="SAM" id="MobiDB-lite"/>
    </source>
</evidence>
<feature type="compositionally biased region" description="Basic and acidic residues" evidence="3">
    <location>
        <begin position="11"/>
        <end position="23"/>
    </location>
</feature>
<dbReference type="PANTHER" id="PTHR44591:SF3">
    <property type="entry name" value="RESPONSE REGULATORY DOMAIN-CONTAINING PROTEIN"/>
    <property type="match status" value="1"/>
</dbReference>
<evidence type="ECO:0000256" key="1">
    <source>
        <dbReference type="ARBA" id="ARBA00022553"/>
    </source>
</evidence>
<dbReference type="EMBL" id="AOLK01000015">
    <property type="protein sequence ID" value="ELZ85988.1"/>
    <property type="molecule type" value="Genomic_DNA"/>
</dbReference>
<dbReference type="GO" id="GO:0000160">
    <property type="term" value="P:phosphorelay signal transduction system"/>
    <property type="evidence" value="ECO:0007669"/>
    <property type="project" value="InterPro"/>
</dbReference>
<feature type="compositionally biased region" description="Acidic residues" evidence="3">
    <location>
        <begin position="209"/>
        <end position="219"/>
    </location>
</feature>
<name>M0HQI8_HALEO</name>
<dbReference type="Gene3D" id="3.40.50.2300">
    <property type="match status" value="1"/>
</dbReference>
<dbReference type="PANTHER" id="PTHR44591">
    <property type="entry name" value="STRESS RESPONSE REGULATOR PROTEIN 1"/>
    <property type="match status" value="1"/>
</dbReference>
<keyword evidence="6" id="KW-1185">Reference proteome</keyword>
<protein>
    <submittedName>
        <fullName evidence="5">Response regulator / transcription regulator</fullName>
    </submittedName>
</protein>
<dbReference type="PROSITE" id="PS50110">
    <property type="entry name" value="RESPONSE_REGULATORY"/>
    <property type="match status" value="1"/>
</dbReference>
<dbReference type="Pfam" id="PF00072">
    <property type="entry name" value="Response_reg"/>
    <property type="match status" value="1"/>
</dbReference>
<evidence type="ECO:0000313" key="5">
    <source>
        <dbReference type="EMBL" id="ELZ85988.1"/>
    </source>
</evidence>
<evidence type="ECO:0000256" key="2">
    <source>
        <dbReference type="PROSITE-ProRule" id="PRU00169"/>
    </source>
</evidence>
<sequence>MSVVQIAHPTRGLDRNQDRKPKTGEPAVLPRAVPGVNVCTMRRDALAANERRITNRLGHGRAGVLADDFHPFREMKSDTTHDDPTLLIVDDEVALADSIALWLGERYDVRVSYSGREALSAFDDAVDVVFLDRNLPGLSGDDVLDELRRDSADDLRVVLMTATPENDLSDLPADGVLTKPVTKSDLFEAAARHTVSEMEATVSDTPDPGVDDPAEATLD</sequence>